<feature type="compositionally biased region" description="Polar residues" evidence="1">
    <location>
        <begin position="401"/>
        <end position="410"/>
    </location>
</feature>
<feature type="region of interest" description="Disordered" evidence="1">
    <location>
        <begin position="30"/>
        <end position="95"/>
    </location>
</feature>
<evidence type="ECO:0000256" key="1">
    <source>
        <dbReference type="SAM" id="MobiDB-lite"/>
    </source>
</evidence>
<feature type="region of interest" description="Disordered" evidence="1">
    <location>
        <begin position="344"/>
        <end position="429"/>
    </location>
</feature>
<dbReference type="PANTHER" id="PTHR37283:SF1">
    <property type="entry name" value="PH DOMAIN-CONTAINING PROTEIN YHR131C"/>
    <property type="match status" value="1"/>
</dbReference>
<organism evidence="3 4">
    <name type="scientific">Clathrus columnatus</name>
    <dbReference type="NCBI Taxonomy" id="1419009"/>
    <lineage>
        <taxon>Eukaryota</taxon>
        <taxon>Fungi</taxon>
        <taxon>Dikarya</taxon>
        <taxon>Basidiomycota</taxon>
        <taxon>Agaricomycotina</taxon>
        <taxon>Agaricomycetes</taxon>
        <taxon>Phallomycetidae</taxon>
        <taxon>Phallales</taxon>
        <taxon>Clathraceae</taxon>
        <taxon>Clathrus</taxon>
    </lineage>
</organism>
<keyword evidence="4" id="KW-1185">Reference proteome</keyword>
<feature type="compositionally biased region" description="Low complexity" evidence="1">
    <location>
        <begin position="38"/>
        <end position="50"/>
    </location>
</feature>
<dbReference type="EMBL" id="BPWL01000010">
    <property type="protein sequence ID" value="GJJ14948.1"/>
    <property type="molecule type" value="Genomic_DNA"/>
</dbReference>
<accession>A0AAV5API1</accession>
<dbReference type="SMART" id="SM00233">
    <property type="entry name" value="PH"/>
    <property type="match status" value="1"/>
</dbReference>
<feature type="region of interest" description="Disordered" evidence="1">
    <location>
        <begin position="133"/>
        <end position="170"/>
    </location>
</feature>
<gene>
    <name evidence="3" type="ORF">Clacol_009218</name>
</gene>
<feature type="domain" description="PH" evidence="2">
    <location>
        <begin position="266"/>
        <end position="487"/>
    </location>
</feature>
<evidence type="ECO:0000313" key="3">
    <source>
        <dbReference type="EMBL" id="GJJ14948.1"/>
    </source>
</evidence>
<name>A0AAV5API1_9AGAM</name>
<evidence type="ECO:0000313" key="4">
    <source>
        <dbReference type="Proteomes" id="UP001050691"/>
    </source>
</evidence>
<feature type="compositionally biased region" description="Polar residues" evidence="1">
    <location>
        <begin position="51"/>
        <end position="61"/>
    </location>
</feature>
<evidence type="ECO:0000259" key="2">
    <source>
        <dbReference type="PROSITE" id="PS50003"/>
    </source>
</evidence>
<dbReference type="SUPFAM" id="SSF50729">
    <property type="entry name" value="PH domain-like"/>
    <property type="match status" value="1"/>
</dbReference>
<proteinExistence type="predicted"/>
<dbReference type="AlphaFoldDB" id="A0AAV5API1"/>
<dbReference type="PROSITE" id="PS50003">
    <property type="entry name" value="PH_DOMAIN"/>
    <property type="match status" value="1"/>
</dbReference>
<feature type="compositionally biased region" description="Low complexity" evidence="1">
    <location>
        <begin position="365"/>
        <end position="388"/>
    </location>
</feature>
<feature type="compositionally biased region" description="Polar residues" evidence="1">
    <location>
        <begin position="133"/>
        <end position="154"/>
    </location>
</feature>
<dbReference type="Gene3D" id="2.30.29.30">
    <property type="entry name" value="Pleckstrin-homology domain (PH domain)/Phosphotyrosine-binding domain (PTB)"/>
    <property type="match status" value="1"/>
</dbReference>
<comment type="caution">
    <text evidence="3">The sequence shown here is derived from an EMBL/GenBank/DDBJ whole genome shotgun (WGS) entry which is preliminary data.</text>
</comment>
<sequence length="525" mass="58556">MRFDELATLRPLERTNLKMISTALPNNPRLSIESVNCSSDESGQTSSTSSAHHINNNNIVSLTAPAKPESIQPPAPSTSFGVFPPSEPSHQGEIQTSEIGKSSFFSLLSFLSRSFGRLDNSHFLEEFPLNSTRRGVGPQGQSLATRSPQTTTSPYIIISPPSARPKPYHQASRSMNDLSLSIVNTPMRQQQHQLPSYTEVATTGSLTLSRRKSLPNMPPLYDQLRPSSPTSSIFSSSTKFSYLGDESLPAYTNQLFLIAQMPRKMEFTKPGVVSQDRKWKRVWCVLEGTKFGVYKVRDVRSVWEGVIGAGDGSVIAVPETRKEKEQRKEIQFWESRRRKEEQERRFLQEGLGPFSSDDEDEEDLTLCPSSSSTSLGRTPSQSRSSLSSGRPHLHVPFRTRTLATSPSRIFSSTNSASNNNTTNPEKPDSSLLIKEYTLQHAESGLGTDYTKRRNVIRVRMEGEQFLLQAKDVNDVVKWIEALQAAANIALDLDERPMPRGPIFPRRGRGRRVRTRDASEVVVEGA</sequence>
<dbReference type="InterPro" id="IPR011993">
    <property type="entry name" value="PH-like_dom_sf"/>
</dbReference>
<protein>
    <recommendedName>
        <fullName evidence="2">PH domain-containing protein</fullName>
    </recommendedName>
</protein>
<reference evidence="3" key="1">
    <citation type="submission" date="2021-10" db="EMBL/GenBank/DDBJ databases">
        <title>De novo Genome Assembly of Clathrus columnatus (Basidiomycota, Fungi) Using Illumina and Nanopore Sequence Data.</title>
        <authorList>
            <person name="Ogiso-Tanaka E."/>
            <person name="Itagaki H."/>
            <person name="Hosoya T."/>
            <person name="Hosaka K."/>
        </authorList>
    </citation>
    <scope>NUCLEOTIDE SEQUENCE</scope>
    <source>
        <strain evidence="3">MO-923</strain>
    </source>
</reference>
<feature type="compositionally biased region" description="Low complexity" evidence="1">
    <location>
        <begin position="411"/>
        <end position="423"/>
    </location>
</feature>
<dbReference type="PANTHER" id="PTHR37283">
    <property type="entry name" value="PH DOMAIN-CONTAINING PROTEIN YHR131C"/>
    <property type="match status" value="1"/>
</dbReference>
<dbReference type="Proteomes" id="UP001050691">
    <property type="component" value="Unassembled WGS sequence"/>
</dbReference>
<dbReference type="InterPro" id="IPR001849">
    <property type="entry name" value="PH_domain"/>
</dbReference>